<keyword evidence="5 9" id="KW-0560">Oxidoreductase</keyword>
<evidence type="ECO:0000256" key="8">
    <source>
        <dbReference type="ARBA" id="ARBA00047365"/>
    </source>
</evidence>
<dbReference type="InterPro" id="IPR012839">
    <property type="entry name" value="Organic_radical_activase"/>
</dbReference>
<dbReference type="EMBL" id="ASVY01000002">
    <property type="protein sequence ID" value="EOT62006.1"/>
    <property type="molecule type" value="Genomic_DNA"/>
</dbReference>
<dbReference type="GO" id="GO:0042426">
    <property type="term" value="P:choline catabolic process"/>
    <property type="evidence" value="ECO:0007669"/>
    <property type="project" value="UniProtKB-UniRule"/>
</dbReference>
<dbReference type="GO" id="GO:0016491">
    <property type="term" value="F:oxidoreductase activity"/>
    <property type="evidence" value="ECO:0007669"/>
    <property type="project" value="UniProtKB-UniRule"/>
</dbReference>
<dbReference type="SUPFAM" id="SSF102114">
    <property type="entry name" value="Radical SAM enzymes"/>
    <property type="match status" value="1"/>
</dbReference>
<protein>
    <recommendedName>
        <fullName evidence="9">Choline trimethylamine-lyase activating enzyme</fullName>
        <ecNumber evidence="9">1.97.1.-</ecNumber>
    </recommendedName>
    <alternativeName>
        <fullName evidence="9">Choline utilization protein D</fullName>
    </alternativeName>
    <alternativeName>
        <fullName evidence="9">GRE activase CutD</fullName>
    </alternativeName>
    <alternativeName>
        <fullName evidence="9">Glycyl-radical enzyme activating enzyme CutD</fullName>
        <shortName evidence="9">GRE activating enzyme CutD</shortName>
    </alternativeName>
</protein>
<dbReference type="PROSITE" id="PS00198">
    <property type="entry name" value="4FE4S_FER_1"/>
    <property type="match status" value="1"/>
</dbReference>
<dbReference type="PROSITE" id="PS51918">
    <property type="entry name" value="RADICAL_SAM"/>
    <property type="match status" value="1"/>
</dbReference>
<name>R2TKY6_9ENTE</name>
<dbReference type="PANTHER" id="PTHR30352:SF4">
    <property type="entry name" value="PYRUVATE FORMATE-LYASE 2-ACTIVATING ENZYME"/>
    <property type="match status" value="1"/>
</dbReference>
<dbReference type="OrthoDB" id="9782387at2"/>
<dbReference type="PATRIC" id="fig|1158608.3.peg.21"/>
<reference evidence="12 14" key="1">
    <citation type="submission" date="2013-02" db="EMBL/GenBank/DDBJ databases">
        <title>The Genome Sequence of Enterococcus haemoperoxidus BAA-382.</title>
        <authorList>
            <consortium name="The Broad Institute Genome Sequencing Platform"/>
            <consortium name="The Broad Institute Genome Sequencing Center for Infectious Disease"/>
            <person name="Earl A.M."/>
            <person name="Gilmore M.S."/>
            <person name="Lebreton F."/>
            <person name="Walker B."/>
            <person name="Young S.K."/>
            <person name="Zeng Q."/>
            <person name="Gargeya S."/>
            <person name="Fitzgerald M."/>
            <person name="Haas B."/>
            <person name="Abouelleil A."/>
            <person name="Alvarado L."/>
            <person name="Arachchi H.M."/>
            <person name="Berlin A.M."/>
            <person name="Chapman S.B."/>
            <person name="Dewar J."/>
            <person name="Goldberg J."/>
            <person name="Griggs A."/>
            <person name="Gujja S."/>
            <person name="Hansen M."/>
            <person name="Howarth C."/>
            <person name="Imamovic A."/>
            <person name="Larimer J."/>
            <person name="McCowan C."/>
            <person name="Murphy C."/>
            <person name="Neiman D."/>
            <person name="Pearson M."/>
            <person name="Priest M."/>
            <person name="Roberts A."/>
            <person name="Saif S."/>
            <person name="Shea T."/>
            <person name="Sisk P."/>
            <person name="Sykes S."/>
            <person name="Wortman J."/>
            <person name="Nusbaum C."/>
            <person name="Birren B."/>
        </authorList>
    </citation>
    <scope>NUCLEOTIDE SEQUENCE [LARGE SCALE GENOMIC DNA]</scope>
    <source>
        <strain evidence="12 14">ATCC BAA-382</strain>
    </source>
</reference>
<dbReference type="Proteomes" id="UP000013858">
    <property type="component" value="Unassembled WGS sequence"/>
</dbReference>
<dbReference type="STRING" id="155618.RV06_GL001115"/>
<evidence type="ECO:0000259" key="10">
    <source>
        <dbReference type="PROSITE" id="PS51379"/>
    </source>
</evidence>
<feature type="domain" description="4Fe-4S ferredoxin-type" evidence="10">
    <location>
        <begin position="56"/>
        <end position="85"/>
    </location>
</feature>
<dbReference type="InterPro" id="IPR030905">
    <property type="entry name" value="CutC_activ_rSAM"/>
</dbReference>
<evidence type="ECO:0000313" key="15">
    <source>
        <dbReference type="Proteomes" id="UP000014197"/>
    </source>
</evidence>
<feature type="binding site" evidence="9">
    <location>
        <position position="43"/>
    </location>
    <ligand>
        <name>[4Fe-4S] cluster</name>
        <dbReference type="ChEBI" id="CHEBI:49883"/>
        <label>1</label>
        <note>4Fe-4S-S-AdoMet</note>
    </ligand>
</feature>
<evidence type="ECO:0000256" key="6">
    <source>
        <dbReference type="ARBA" id="ARBA00023004"/>
    </source>
</evidence>
<feature type="binding site" evidence="9">
    <location>
        <begin position="199"/>
        <end position="201"/>
    </location>
    <ligand>
        <name>S-adenosyl-L-methionine</name>
        <dbReference type="ChEBI" id="CHEBI:59789"/>
    </ligand>
</feature>
<evidence type="ECO:0000256" key="1">
    <source>
        <dbReference type="ARBA" id="ARBA00009777"/>
    </source>
</evidence>
<evidence type="ECO:0000256" key="7">
    <source>
        <dbReference type="ARBA" id="ARBA00023014"/>
    </source>
</evidence>
<comment type="function">
    <text evidence="9">Catalyzes activation of the choline trimethylamine-lyase CutC under anaerobic conditions by generation of an organic free radical on a glycine residue, via an homolytic cleavage of S-adenosyl-L-methionine (SAM).</text>
</comment>
<dbReference type="AlphaFoldDB" id="R2TKY6"/>
<evidence type="ECO:0000259" key="11">
    <source>
        <dbReference type="PROSITE" id="PS51918"/>
    </source>
</evidence>
<keyword evidence="7 9" id="KW-0411">Iron-sulfur</keyword>
<comment type="caution">
    <text evidence="12">The sequence shown here is derived from an EMBL/GenBank/DDBJ whole genome shotgun (WGS) entry which is preliminary data.</text>
</comment>
<feature type="binding site" evidence="9">
    <location>
        <position position="46"/>
    </location>
    <ligand>
        <name>[4Fe-4S] cluster</name>
        <dbReference type="ChEBI" id="CHEBI:49883"/>
        <label>1</label>
        <note>4Fe-4S-S-AdoMet</note>
    </ligand>
</feature>
<dbReference type="InterPro" id="IPR040074">
    <property type="entry name" value="BssD/PflA/YjjW"/>
</dbReference>
<dbReference type="GO" id="GO:0051539">
    <property type="term" value="F:4 iron, 4 sulfur cluster binding"/>
    <property type="evidence" value="ECO:0007669"/>
    <property type="project" value="UniProtKB-UniRule"/>
</dbReference>
<gene>
    <name evidence="9" type="primary">cutD</name>
    <name evidence="13" type="ORF">I583_01006</name>
    <name evidence="12" type="ORF">UAW_00039</name>
</gene>
<feature type="binding site" evidence="9">
    <location>
        <position position="150"/>
    </location>
    <ligand>
        <name>S-adenosyl-L-methionine</name>
        <dbReference type="ChEBI" id="CHEBI:59789"/>
    </ligand>
</feature>
<dbReference type="eggNOG" id="COG1180">
    <property type="taxonomic scope" value="Bacteria"/>
</dbReference>
<keyword evidence="4 9" id="KW-0479">Metal-binding</keyword>
<dbReference type="Proteomes" id="UP000014197">
    <property type="component" value="Unassembled WGS sequence"/>
</dbReference>
<dbReference type="Gene3D" id="3.30.70.20">
    <property type="match status" value="1"/>
</dbReference>
<dbReference type="SFLD" id="SFLDS00029">
    <property type="entry name" value="Radical_SAM"/>
    <property type="match status" value="1"/>
</dbReference>
<dbReference type="PANTHER" id="PTHR30352">
    <property type="entry name" value="PYRUVATE FORMATE-LYASE-ACTIVATING ENZYME"/>
    <property type="match status" value="1"/>
</dbReference>
<evidence type="ECO:0000256" key="3">
    <source>
        <dbReference type="ARBA" id="ARBA00022691"/>
    </source>
</evidence>
<evidence type="ECO:0000313" key="14">
    <source>
        <dbReference type="Proteomes" id="UP000013858"/>
    </source>
</evidence>
<dbReference type="Pfam" id="PF12838">
    <property type="entry name" value="Fer4_7"/>
    <property type="match status" value="1"/>
</dbReference>
<dbReference type="Gene3D" id="3.80.30.10">
    <property type="entry name" value="pyruvate-formate lyase- activating enzyme"/>
    <property type="match status" value="1"/>
</dbReference>
<dbReference type="InterPro" id="IPR058240">
    <property type="entry name" value="rSAM_sf"/>
</dbReference>
<feature type="binding site" evidence="9">
    <location>
        <begin position="45"/>
        <end position="47"/>
    </location>
    <ligand>
        <name>S-adenosyl-L-methionine</name>
        <dbReference type="ChEBI" id="CHEBI:59789"/>
    </ligand>
</feature>
<dbReference type="PIRSF" id="PIRSF000371">
    <property type="entry name" value="PFL_act_enz"/>
    <property type="match status" value="1"/>
</dbReference>
<feature type="binding site" evidence="9">
    <location>
        <position position="68"/>
    </location>
    <ligand>
        <name>[4Fe-4S] cluster</name>
        <dbReference type="ChEBI" id="CHEBI:49883"/>
        <label>2</label>
    </ligand>
</feature>
<evidence type="ECO:0000313" key="13">
    <source>
        <dbReference type="EMBL" id="EOT62006.1"/>
    </source>
</evidence>
<dbReference type="InterPro" id="IPR034457">
    <property type="entry name" value="Organic_radical-activating"/>
</dbReference>
<comment type="pathway">
    <text evidence="9">Amine and polyamine metabolism; choline degradation.</text>
</comment>
<comment type="similarity">
    <text evidence="1 9">Belongs to the organic radical-activating enzymes family.</text>
</comment>
<proteinExistence type="inferred from homology"/>
<dbReference type="PROSITE" id="PS01087">
    <property type="entry name" value="RADICAL_ACTIVATING"/>
    <property type="match status" value="1"/>
</dbReference>
<organism evidence="12 14">
    <name type="scientific">Enterococcus haemoperoxidus ATCC BAA-382</name>
    <dbReference type="NCBI Taxonomy" id="1158608"/>
    <lineage>
        <taxon>Bacteria</taxon>
        <taxon>Bacillati</taxon>
        <taxon>Bacillota</taxon>
        <taxon>Bacilli</taxon>
        <taxon>Lactobacillales</taxon>
        <taxon>Enterococcaceae</taxon>
        <taxon>Enterococcus</taxon>
    </lineage>
</organism>
<dbReference type="HAMAP" id="MF_02059">
    <property type="entry name" value="Activ_enz_CutD"/>
    <property type="match status" value="1"/>
</dbReference>
<dbReference type="UniPathway" id="UPA01069"/>
<dbReference type="SFLD" id="SFLDG01118">
    <property type="entry name" value="activating_enzymes__group_2"/>
    <property type="match status" value="1"/>
</dbReference>
<dbReference type="InterPro" id="IPR001989">
    <property type="entry name" value="Radical_activat_CS"/>
</dbReference>
<dbReference type="NCBIfam" id="TIGR02494">
    <property type="entry name" value="PFLE_PFLC"/>
    <property type="match status" value="1"/>
</dbReference>
<dbReference type="SFLD" id="SFLDG01066">
    <property type="entry name" value="organic_radical-activating_enz"/>
    <property type="match status" value="1"/>
</dbReference>
<feature type="binding site" evidence="9">
    <location>
        <position position="275"/>
    </location>
    <ligand>
        <name>S-adenosyl-L-methionine</name>
        <dbReference type="ChEBI" id="CHEBI:59789"/>
    </ligand>
</feature>
<dbReference type="InterPro" id="IPR017900">
    <property type="entry name" value="4Fe4S_Fe_S_CS"/>
</dbReference>
<feature type="binding site" evidence="9">
    <location>
        <position position="110"/>
    </location>
    <ligand>
        <name>[4Fe-4S] cluster</name>
        <dbReference type="ChEBI" id="CHEBI:49883"/>
        <label>2</label>
    </ligand>
</feature>
<feature type="binding site" evidence="9">
    <location>
        <position position="65"/>
    </location>
    <ligand>
        <name>[4Fe-4S] cluster</name>
        <dbReference type="ChEBI" id="CHEBI:49883"/>
        <label>2</label>
    </ligand>
</feature>
<dbReference type="InterPro" id="IPR007197">
    <property type="entry name" value="rSAM"/>
</dbReference>
<accession>R2TKY6</accession>
<evidence type="ECO:0000313" key="12">
    <source>
        <dbReference type="EMBL" id="EOI00772.1"/>
    </source>
</evidence>
<feature type="domain" description="Radical SAM core" evidence="11">
    <location>
        <begin position="25"/>
        <end position="314"/>
    </location>
</feature>
<feature type="binding site" evidence="9">
    <location>
        <position position="39"/>
    </location>
    <ligand>
        <name>[4Fe-4S] cluster</name>
        <dbReference type="ChEBI" id="CHEBI:49883"/>
        <label>1</label>
        <note>4Fe-4S-S-AdoMet</note>
    </ligand>
</feature>
<dbReference type="PROSITE" id="PS51379">
    <property type="entry name" value="4FE4S_FER_2"/>
    <property type="match status" value="2"/>
</dbReference>
<dbReference type="NCBIfam" id="TIGR04395">
    <property type="entry name" value="cutC_activ_rSAM"/>
    <property type="match status" value="1"/>
</dbReference>
<comment type="catalytic activity">
    <reaction evidence="8 9">
        <text>glycyl-[protein] + reduced [flavodoxin] + S-adenosyl-L-methionine = glycin-2-yl radical-[protein] + semiquinone [flavodoxin] + 5'-deoxyadenosine + L-methionine + H(+)</text>
        <dbReference type="Rhea" id="RHEA:61976"/>
        <dbReference type="Rhea" id="RHEA-COMP:10622"/>
        <dbReference type="Rhea" id="RHEA-COMP:14480"/>
        <dbReference type="Rhea" id="RHEA-COMP:15993"/>
        <dbReference type="Rhea" id="RHEA-COMP:15994"/>
        <dbReference type="ChEBI" id="CHEBI:15378"/>
        <dbReference type="ChEBI" id="CHEBI:17319"/>
        <dbReference type="ChEBI" id="CHEBI:29947"/>
        <dbReference type="ChEBI" id="CHEBI:32722"/>
        <dbReference type="ChEBI" id="CHEBI:57618"/>
        <dbReference type="ChEBI" id="CHEBI:57844"/>
        <dbReference type="ChEBI" id="CHEBI:59789"/>
        <dbReference type="ChEBI" id="CHEBI:140311"/>
    </reaction>
</comment>
<evidence type="ECO:0000256" key="9">
    <source>
        <dbReference type="HAMAP-Rule" id="MF_02059"/>
    </source>
</evidence>
<dbReference type="EC" id="1.97.1.-" evidence="9"/>
<comment type="cofactor">
    <cofactor evidence="9">
        <name>[4Fe-4S] cluster</name>
        <dbReference type="ChEBI" id="CHEBI:49883"/>
    </cofactor>
    <text evidence="9">Binds 2 [4Fe-4S] clusters. One cluster is coordinated with 3 cysteines and an exchangeable S-adenosyl-L-methionine.</text>
</comment>
<keyword evidence="15" id="KW-1185">Reference proteome</keyword>
<feature type="binding site" evidence="9">
    <location>
        <position position="71"/>
    </location>
    <ligand>
        <name>[4Fe-4S] cluster</name>
        <dbReference type="ChEBI" id="CHEBI:49883"/>
        <label>2</label>
    </ligand>
</feature>
<evidence type="ECO:0000256" key="2">
    <source>
        <dbReference type="ARBA" id="ARBA00022485"/>
    </source>
</evidence>
<feature type="domain" description="4Fe-4S ferredoxin-type" evidence="10">
    <location>
        <begin position="90"/>
        <end position="120"/>
    </location>
</feature>
<keyword evidence="3 9" id="KW-0949">S-adenosyl-L-methionine</keyword>
<evidence type="ECO:0000256" key="5">
    <source>
        <dbReference type="ARBA" id="ARBA00023002"/>
    </source>
</evidence>
<keyword evidence="9" id="KW-0677">Repeat</keyword>
<dbReference type="EMBL" id="AJAR01000001">
    <property type="protein sequence ID" value="EOI00772.1"/>
    <property type="molecule type" value="Genomic_DNA"/>
</dbReference>
<dbReference type="SUPFAM" id="SSF54862">
    <property type="entry name" value="4Fe-4S ferredoxins"/>
    <property type="match status" value="1"/>
</dbReference>
<dbReference type="GO" id="GO:0046872">
    <property type="term" value="F:metal ion binding"/>
    <property type="evidence" value="ECO:0007669"/>
    <property type="project" value="UniProtKB-KW"/>
</dbReference>
<dbReference type="InterPro" id="IPR017896">
    <property type="entry name" value="4Fe4S_Fe-S-bd"/>
</dbReference>
<keyword evidence="2 9" id="KW-0004">4Fe-4S</keyword>
<reference evidence="13 15" key="2">
    <citation type="submission" date="2013-03" db="EMBL/GenBank/DDBJ databases">
        <title>The Genome Sequence of Enterococcus haemoperoxidus BAA-382 (PacBio/Illumina hybrid assembly).</title>
        <authorList>
            <consortium name="The Broad Institute Genomics Platform"/>
            <consortium name="The Broad Institute Genome Sequencing Center for Infectious Disease"/>
            <person name="Earl A."/>
            <person name="Russ C."/>
            <person name="Gilmore M."/>
            <person name="Surin D."/>
            <person name="Walker B."/>
            <person name="Young S."/>
            <person name="Zeng Q."/>
            <person name="Gargeya S."/>
            <person name="Fitzgerald M."/>
            <person name="Haas B."/>
            <person name="Abouelleil A."/>
            <person name="Allen A.W."/>
            <person name="Alvarado L."/>
            <person name="Arachchi H.M."/>
            <person name="Berlin A.M."/>
            <person name="Chapman S.B."/>
            <person name="Gainer-Dewar J."/>
            <person name="Goldberg J."/>
            <person name="Griggs A."/>
            <person name="Gujja S."/>
            <person name="Hansen M."/>
            <person name="Howarth C."/>
            <person name="Imamovic A."/>
            <person name="Ireland A."/>
            <person name="Larimer J."/>
            <person name="McCowan C."/>
            <person name="Murphy C."/>
            <person name="Pearson M."/>
            <person name="Poon T.W."/>
            <person name="Priest M."/>
            <person name="Roberts A."/>
            <person name="Saif S."/>
            <person name="Shea T."/>
            <person name="Sisk P."/>
            <person name="Sykes S."/>
            <person name="Wortman J."/>
            <person name="Nusbaum C."/>
            <person name="Birren B."/>
        </authorList>
    </citation>
    <scope>NUCLEOTIDE SEQUENCE [LARGE SCALE GENOMIC DNA]</scope>
    <source>
        <strain evidence="13 15">ATCC BAA-382</strain>
    </source>
</reference>
<dbReference type="Pfam" id="PF04055">
    <property type="entry name" value="Radical_SAM"/>
    <property type="match status" value="1"/>
</dbReference>
<evidence type="ECO:0000256" key="4">
    <source>
        <dbReference type="ARBA" id="ARBA00022723"/>
    </source>
</evidence>
<keyword evidence="6 9" id="KW-0408">Iron</keyword>
<sequence length="322" mass="36679">MKVVSKMLPAIKTARIFNIQKYSIYDGDGIRTLVFFKGCPLRCKWCSNPESVESGFQVMKQQSICDNCGICVEHCPKNIHKMRTTTDGKKKHFVDREISCSGCRICEESCPKNALTVMGQDMTVTEVMDVILQDMLFYMSSNGGVTLGGGEVTYQGDFAVELLAECKKNGIHTAIETCGYTKWEIMEKFVDVTDLFLFDVKHFDPERHRELVGARNDRIMTNLEQLFQAGATISVRMPLIKGLNDSIETLKATILYIKKIQTNGYLKSIDILPYHKLGVAKYEQLGQNYPLQDVDMSYTDEELEKIREYMAQFDLPIRVVKH</sequence>